<accession>A0ABS6CF52</accession>
<organism evidence="1 2">
    <name type="scientific">Streptomyces niphimycinicus</name>
    <dbReference type="NCBI Taxonomy" id="2842201"/>
    <lineage>
        <taxon>Bacteria</taxon>
        <taxon>Bacillati</taxon>
        <taxon>Actinomycetota</taxon>
        <taxon>Actinomycetes</taxon>
        <taxon>Kitasatosporales</taxon>
        <taxon>Streptomycetaceae</taxon>
        <taxon>Streptomyces</taxon>
    </lineage>
</organism>
<protein>
    <submittedName>
        <fullName evidence="1">Uncharacterized protein</fullName>
    </submittedName>
</protein>
<keyword evidence="2" id="KW-1185">Reference proteome</keyword>
<dbReference type="Proteomes" id="UP000720508">
    <property type="component" value="Unassembled WGS sequence"/>
</dbReference>
<proteinExistence type="predicted"/>
<evidence type="ECO:0000313" key="1">
    <source>
        <dbReference type="EMBL" id="MBU3865541.1"/>
    </source>
</evidence>
<evidence type="ECO:0000313" key="2">
    <source>
        <dbReference type="Proteomes" id="UP000720508"/>
    </source>
</evidence>
<sequence>MSHSITPYITPGIAPLLAEVDAERVRQDLLFGEQNHPDGTGGAFLVKMAHVLRAACQEAADQGQLTWRRILMEECGEAFAETDPYLLRAELVQIIAVGIAWIQAIDRRTAVGADYIEPQDRAAEWARMAGELAASGYSETRVAQALAVDEQTVQRLLEARGEGA</sequence>
<name>A0ABS6CF52_9ACTN</name>
<dbReference type="EMBL" id="JAHLEM010000162">
    <property type="protein sequence ID" value="MBU3865541.1"/>
    <property type="molecule type" value="Genomic_DNA"/>
</dbReference>
<reference evidence="1 2" key="1">
    <citation type="submission" date="2021-06" db="EMBL/GenBank/DDBJ databases">
        <authorList>
            <person name="Pan X."/>
        </authorList>
    </citation>
    <scope>NUCLEOTIDE SEQUENCE [LARGE SCALE GENOMIC DNA]</scope>
    <source>
        <strain evidence="1 2">4503</strain>
    </source>
</reference>
<comment type="caution">
    <text evidence="1">The sequence shown here is derived from an EMBL/GenBank/DDBJ whole genome shotgun (WGS) entry which is preliminary data.</text>
</comment>
<gene>
    <name evidence="1" type="ORF">KN815_16085</name>
</gene>
<dbReference type="RefSeq" id="WP_216342608.1">
    <property type="nucleotide sequence ID" value="NZ_JAHLEM010000162.1"/>
</dbReference>